<reference evidence="3" key="2">
    <citation type="submission" date="2023-04" db="EMBL/GenBank/DDBJ databases">
        <authorList>
            <person name="Bu L."/>
            <person name="Lu L."/>
            <person name="Laidemitt M.R."/>
            <person name="Zhang S.M."/>
            <person name="Mutuku M."/>
            <person name="Mkoji G."/>
            <person name="Steinauer M."/>
            <person name="Loker E.S."/>
        </authorList>
    </citation>
    <scope>NUCLEOTIDE SEQUENCE</scope>
    <source>
        <strain evidence="3">KasaAsao</strain>
        <tissue evidence="3">Whole Snail</tissue>
    </source>
</reference>
<feature type="compositionally biased region" description="Low complexity" evidence="1">
    <location>
        <begin position="25"/>
        <end position="35"/>
    </location>
</feature>
<keyword evidence="4" id="KW-1185">Reference proteome</keyword>
<keyword evidence="2" id="KW-0472">Membrane</keyword>
<keyword evidence="2" id="KW-1133">Transmembrane helix</keyword>
<sequence length="68" mass="7480">MPETDSNAEICSDVTKKIRKRRSRSSSPRRGSATSNEVYENGAVRIDVYLAIVLFAAAVLVIKLLPKS</sequence>
<dbReference type="AlphaFoldDB" id="A0AAD8BMF0"/>
<evidence type="ECO:0000313" key="4">
    <source>
        <dbReference type="Proteomes" id="UP001233172"/>
    </source>
</evidence>
<evidence type="ECO:0000256" key="1">
    <source>
        <dbReference type="SAM" id="MobiDB-lite"/>
    </source>
</evidence>
<gene>
    <name evidence="3" type="ORF">Bpfe_013653</name>
</gene>
<feature type="transmembrane region" description="Helical" evidence="2">
    <location>
        <begin position="48"/>
        <end position="65"/>
    </location>
</feature>
<dbReference type="EMBL" id="JASAOG010000058">
    <property type="protein sequence ID" value="KAK0057001.1"/>
    <property type="molecule type" value="Genomic_DNA"/>
</dbReference>
<keyword evidence="2" id="KW-0812">Transmembrane</keyword>
<reference evidence="3" key="1">
    <citation type="journal article" date="2023" name="PLoS Negl. Trop. Dis.">
        <title>A genome sequence for Biomphalaria pfeifferi, the major vector snail for the human-infecting parasite Schistosoma mansoni.</title>
        <authorList>
            <person name="Bu L."/>
            <person name="Lu L."/>
            <person name="Laidemitt M.R."/>
            <person name="Zhang S.M."/>
            <person name="Mutuku M."/>
            <person name="Mkoji G."/>
            <person name="Steinauer M."/>
            <person name="Loker E.S."/>
        </authorList>
    </citation>
    <scope>NUCLEOTIDE SEQUENCE</scope>
    <source>
        <strain evidence="3">KasaAsao</strain>
    </source>
</reference>
<comment type="caution">
    <text evidence="3">The sequence shown here is derived from an EMBL/GenBank/DDBJ whole genome shotgun (WGS) entry which is preliminary data.</text>
</comment>
<organism evidence="3 4">
    <name type="scientific">Biomphalaria pfeifferi</name>
    <name type="common">Bloodfluke planorb</name>
    <name type="synonym">Freshwater snail</name>
    <dbReference type="NCBI Taxonomy" id="112525"/>
    <lineage>
        <taxon>Eukaryota</taxon>
        <taxon>Metazoa</taxon>
        <taxon>Spiralia</taxon>
        <taxon>Lophotrochozoa</taxon>
        <taxon>Mollusca</taxon>
        <taxon>Gastropoda</taxon>
        <taxon>Heterobranchia</taxon>
        <taxon>Euthyneura</taxon>
        <taxon>Panpulmonata</taxon>
        <taxon>Hygrophila</taxon>
        <taxon>Lymnaeoidea</taxon>
        <taxon>Planorbidae</taxon>
        <taxon>Biomphalaria</taxon>
    </lineage>
</organism>
<protein>
    <submittedName>
        <fullName evidence="3">Uncharacterized protein</fullName>
    </submittedName>
</protein>
<accession>A0AAD8BMF0</accession>
<dbReference type="Proteomes" id="UP001233172">
    <property type="component" value="Unassembled WGS sequence"/>
</dbReference>
<proteinExistence type="predicted"/>
<evidence type="ECO:0000313" key="3">
    <source>
        <dbReference type="EMBL" id="KAK0057001.1"/>
    </source>
</evidence>
<feature type="region of interest" description="Disordered" evidence="1">
    <location>
        <begin position="1"/>
        <end position="36"/>
    </location>
</feature>
<name>A0AAD8BMF0_BIOPF</name>
<evidence type="ECO:0000256" key="2">
    <source>
        <dbReference type="SAM" id="Phobius"/>
    </source>
</evidence>